<protein>
    <submittedName>
        <fullName evidence="1">Uncharacterized protein</fullName>
    </submittedName>
</protein>
<accession>A0A7V9AAZ8</accession>
<evidence type="ECO:0000313" key="1">
    <source>
        <dbReference type="EMBL" id="MBA2225666.1"/>
    </source>
</evidence>
<reference evidence="1 2" key="1">
    <citation type="submission" date="2020-07" db="EMBL/GenBank/DDBJ databases">
        <title>Thermogemmata thermophila gen. nov., sp. nov., a novel moderate thermophilic planctomycete from a Kamchatka hot spring.</title>
        <authorList>
            <person name="Elcheninov A.G."/>
            <person name="Podosokorskaya O.A."/>
            <person name="Kovaleva O.L."/>
            <person name="Novikov A."/>
            <person name="Bonch-Osmolovskaya E.A."/>
            <person name="Toshchakov S.V."/>
            <person name="Kublanov I.V."/>
        </authorList>
    </citation>
    <scope>NUCLEOTIDE SEQUENCE [LARGE SCALE GENOMIC DNA]</scope>
    <source>
        <strain evidence="1 2">2918</strain>
    </source>
</reference>
<organism evidence="1 2">
    <name type="scientific">Thermogemmata fonticola</name>
    <dbReference type="NCBI Taxonomy" id="2755323"/>
    <lineage>
        <taxon>Bacteria</taxon>
        <taxon>Pseudomonadati</taxon>
        <taxon>Planctomycetota</taxon>
        <taxon>Planctomycetia</taxon>
        <taxon>Gemmatales</taxon>
        <taxon>Gemmataceae</taxon>
        <taxon>Thermogemmata</taxon>
    </lineage>
</organism>
<sequence>MVVKEPALPRSLAEPPPWRVGGRRVQRGLRRAAWHPSLRIGTSEASAA</sequence>
<gene>
    <name evidence="1" type="ORF">H0921_05760</name>
</gene>
<dbReference type="AlphaFoldDB" id="A0A7V9AAZ8"/>
<comment type="caution">
    <text evidence="1">The sequence shown here is derived from an EMBL/GenBank/DDBJ whole genome shotgun (WGS) entry which is preliminary data.</text>
</comment>
<dbReference type="RefSeq" id="WP_194537066.1">
    <property type="nucleotide sequence ID" value="NZ_JACEFB010000002.1"/>
</dbReference>
<dbReference type="Proteomes" id="UP000542342">
    <property type="component" value="Unassembled WGS sequence"/>
</dbReference>
<evidence type="ECO:0000313" key="2">
    <source>
        <dbReference type="Proteomes" id="UP000542342"/>
    </source>
</evidence>
<name>A0A7V9AAZ8_9BACT</name>
<proteinExistence type="predicted"/>
<keyword evidence="2" id="KW-1185">Reference proteome</keyword>
<dbReference type="EMBL" id="JACEFB010000002">
    <property type="protein sequence ID" value="MBA2225666.1"/>
    <property type="molecule type" value="Genomic_DNA"/>
</dbReference>